<feature type="transmembrane region" description="Helical" evidence="1">
    <location>
        <begin position="53"/>
        <end position="70"/>
    </location>
</feature>
<gene>
    <name evidence="2" type="ORF">D9O40_21645</name>
</gene>
<keyword evidence="1" id="KW-0812">Transmembrane</keyword>
<organism evidence="2 3">
    <name type="scientific">Clostridium autoethanogenum</name>
    <dbReference type="NCBI Taxonomy" id="84023"/>
    <lineage>
        <taxon>Bacteria</taxon>
        <taxon>Bacillati</taxon>
        <taxon>Bacillota</taxon>
        <taxon>Clostridia</taxon>
        <taxon>Eubacteriales</taxon>
        <taxon>Clostridiaceae</taxon>
        <taxon>Clostridium</taxon>
    </lineage>
</organism>
<keyword evidence="1" id="KW-1133">Transmembrane helix</keyword>
<protein>
    <submittedName>
        <fullName evidence="2">Uncharacterized protein</fullName>
    </submittedName>
</protein>
<dbReference type="EMBL" id="RFAQ01000120">
    <property type="protein sequence ID" value="RMC91792.1"/>
    <property type="molecule type" value="Genomic_DNA"/>
</dbReference>
<dbReference type="Proteomes" id="UP000277999">
    <property type="component" value="Unassembled WGS sequence"/>
</dbReference>
<proteinExistence type="predicted"/>
<evidence type="ECO:0000313" key="3">
    <source>
        <dbReference type="Proteomes" id="UP000277999"/>
    </source>
</evidence>
<dbReference type="AlphaFoldDB" id="A0A3M0RZQ4"/>
<evidence type="ECO:0000256" key="1">
    <source>
        <dbReference type="SAM" id="Phobius"/>
    </source>
</evidence>
<sequence length="85" mass="9439">MVRGDISNIISSLKHIEDSDRTSTFYNLKSGNKSIEKSRKVNYENNIEKKEEIAFSTFIVGVCVLIKIIMDVSVAGISAMGNINL</sequence>
<reference evidence="2 3" key="1">
    <citation type="submission" date="2018-10" db="EMBL/GenBank/DDBJ databases">
        <title>Genome-centric metagenomics revealed C2 chemical producing, CO utilizing Clostridium with novel acetogenic gene cluster.</title>
        <authorList>
            <person name="Kang H."/>
            <person name="Park B."/>
            <person name="Choi I.G."/>
            <person name="Chang I.S."/>
        </authorList>
    </citation>
    <scope>NUCLEOTIDE SEQUENCE [LARGE SCALE GENOMIC DNA]</scope>
    <source>
        <strain evidence="2 3">H21-9</strain>
    </source>
</reference>
<evidence type="ECO:0000313" key="2">
    <source>
        <dbReference type="EMBL" id="RMC91792.1"/>
    </source>
</evidence>
<name>A0A3M0RZQ4_9CLOT</name>
<keyword evidence="1" id="KW-0472">Membrane</keyword>
<accession>A0A3M0RZQ4</accession>
<comment type="caution">
    <text evidence="2">The sequence shown here is derived from an EMBL/GenBank/DDBJ whole genome shotgun (WGS) entry which is preliminary data.</text>
</comment>